<evidence type="ECO:0000259" key="1">
    <source>
        <dbReference type="Pfam" id="PF04313"/>
    </source>
</evidence>
<reference evidence="2" key="1">
    <citation type="journal article" date="2023" name="Int. J. Syst. Evol. Microbiol.">
        <title>&lt;i&gt;Holtiella tumoricola&lt;/i&gt; gen. nov. sp. nov., isolated from a human clinical sample.</title>
        <authorList>
            <person name="Allen-Vercoe E."/>
            <person name="Daigneault M.C."/>
            <person name="Vancuren S.J."/>
            <person name="Cochrane K."/>
            <person name="O'Neal L.L."/>
            <person name="Sankaranarayanan K."/>
            <person name="Lawson P.A."/>
        </authorList>
    </citation>
    <scope>NUCLEOTIDE SEQUENCE</scope>
    <source>
        <strain evidence="2">CC70A</strain>
    </source>
</reference>
<gene>
    <name evidence="2" type="ORF">PBV87_08885</name>
</gene>
<proteinExistence type="predicted"/>
<keyword evidence="3" id="KW-1185">Reference proteome</keyword>
<evidence type="ECO:0000313" key="2">
    <source>
        <dbReference type="EMBL" id="MDA3731588.1"/>
    </source>
</evidence>
<dbReference type="GO" id="GO:0003677">
    <property type="term" value="F:DNA binding"/>
    <property type="evidence" value="ECO:0007669"/>
    <property type="project" value="UniProtKB-KW"/>
</dbReference>
<protein>
    <submittedName>
        <fullName evidence="2">Type I restriction enzyme HsdR N-terminal domain-containing protein</fullName>
    </submittedName>
</protein>
<dbReference type="GO" id="GO:0009035">
    <property type="term" value="F:type I site-specific deoxyribonuclease activity"/>
    <property type="evidence" value="ECO:0007669"/>
    <property type="project" value="UniProtKB-EC"/>
</dbReference>
<evidence type="ECO:0000313" key="3">
    <source>
        <dbReference type="Proteomes" id="UP001169242"/>
    </source>
</evidence>
<comment type="caution">
    <text evidence="2">The sequence shown here is derived from an EMBL/GenBank/DDBJ whole genome shotgun (WGS) entry which is preliminary data.</text>
</comment>
<sequence>MNEASFEARVNEEIKRIFPMINKGDITHQQQFQLTLGHNTYFYNGVKKDKAFARLDVLIKHKGVNLAILELKAPGIALSHDDAIQGTSYARLLDPMPPLTIVSNGEDTRFFTTYDRKQWIVDNVNEHIVQSLFQAATKCASADLDEAITILLGRDNDMWREILARYTKKAIKEMEGDIDDFTYQVARNFQLERTVVSQLVDKAKEYPLISFVGPILAGKTNAIYQMCKKCPDDLIPVYIDANVSYDPLEKISNWFCKEVFRSLGANEVKQWLINGYSERKKKSRIVFIFDNICSVDDKLFWREINQLNDINRENSYSLLLVMNEHTYDCISRINCGPAKNAIGKAPMVKLDALSDEEFYNAMDFFMHNNGVAFYQGSQCNVQYRNPRILRVLASSLPKNNDSIDDNSDTKKVFFLPSYMNYSVLESVWSKIVTNAETRSDYRIFAEAMFNDMNSRTADPRLAILSATRGVISLKVAEQFMGTERINRMKSDGHIHQLVFDDGKAYLYPRFPEAIATAAGYVLRDKIIEIIDRSNVENAYDFIMKNIDCIPYSDVAATKAVLGVCIEREVLWKLLCLLIKDSPLVKQNNDYGVFGLYFSDIGHIKLSGEIEGTLISNFNPWLLLSNLSTVPMAMENGSRDIQLEIFKVIGSFNNILIKPEDMPFHNMAGFHTHKYKDGEFICGKTGIVEPITYAMQCSFANMPEKMLQLSKEAIENDEFFLVMRLNVAARSMCTITDPLISQCAIKAHEMLKQYIYDSIKRKCTID</sequence>
<organism evidence="2 3">
    <name type="scientific">Holtiella tumoricola</name>
    <dbReference type="NCBI Taxonomy" id="3018743"/>
    <lineage>
        <taxon>Bacteria</taxon>
        <taxon>Bacillati</taxon>
        <taxon>Bacillota</taxon>
        <taxon>Clostridia</taxon>
        <taxon>Lachnospirales</taxon>
        <taxon>Cellulosilyticaceae</taxon>
        <taxon>Holtiella</taxon>
    </lineage>
</organism>
<dbReference type="Proteomes" id="UP001169242">
    <property type="component" value="Unassembled WGS sequence"/>
</dbReference>
<accession>A0AA42DMD1</accession>
<dbReference type="Pfam" id="PF04313">
    <property type="entry name" value="HSDR_N"/>
    <property type="match status" value="1"/>
</dbReference>
<dbReference type="GO" id="GO:0009307">
    <property type="term" value="P:DNA restriction-modification system"/>
    <property type="evidence" value="ECO:0007669"/>
    <property type="project" value="UniProtKB-KW"/>
</dbReference>
<dbReference type="EMBL" id="JAQIFT010000040">
    <property type="protein sequence ID" value="MDA3731588.1"/>
    <property type="molecule type" value="Genomic_DNA"/>
</dbReference>
<name>A0AA42DMD1_9FIRM</name>
<dbReference type="GO" id="GO:0005524">
    <property type="term" value="F:ATP binding"/>
    <property type="evidence" value="ECO:0007669"/>
    <property type="project" value="UniProtKB-KW"/>
</dbReference>
<dbReference type="RefSeq" id="WP_271011955.1">
    <property type="nucleotide sequence ID" value="NZ_JAQIFT010000040.1"/>
</dbReference>
<dbReference type="AlphaFoldDB" id="A0AA42DMD1"/>
<feature type="domain" description="Restriction endonuclease type I HsdR N-terminal" evidence="1">
    <location>
        <begin position="49"/>
        <end position="118"/>
    </location>
</feature>
<dbReference type="InterPro" id="IPR007409">
    <property type="entry name" value="Restrct_endonuc_type1_HsdR_N"/>
</dbReference>